<evidence type="ECO:0000313" key="1">
    <source>
        <dbReference type="EMBL" id="PQO28913.1"/>
    </source>
</evidence>
<comment type="caution">
    <text evidence="1">The sequence shown here is derived from an EMBL/GenBank/DDBJ whole genome shotgun (WGS) entry which is preliminary data.</text>
</comment>
<protein>
    <submittedName>
        <fullName evidence="1">Uncharacterized protein</fullName>
    </submittedName>
</protein>
<proteinExistence type="predicted"/>
<dbReference type="EMBL" id="PUIB01000024">
    <property type="protein sequence ID" value="PQO28913.1"/>
    <property type="molecule type" value="Genomic_DNA"/>
</dbReference>
<organism evidence="1 2">
    <name type="scientific">Blastopirellula marina</name>
    <dbReference type="NCBI Taxonomy" id="124"/>
    <lineage>
        <taxon>Bacteria</taxon>
        <taxon>Pseudomonadati</taxon>
        <taxon>Planctomycetota</taxon>
        <taxon>Planctomycetia</taxon>
        <taxon>Pirellulales</taxon>
        <taxon>Pirellulaceae</taxon>
        <taxon>Blastopirellula</taxon>
    </lineage>
</organism>
<evidence type="ECO:0000313" key="2">
    <source>
        <dbReference type="Proteomes" id="UP000239388"/>
    </source>
</evidence>
<name>A0A2S8F9S2_9BACT</name>
<gene>
    <name evidence="1" type="ORF">C5Y98_24445</name>
</gene>
<dbReference type="RefSeq" id="WP_105358264.1">
    <property type="nucleotide sequence ID" value="NZ_PUIB01000024.1"/>
</dbReference>
<reference evidence="1 2" key="1">
    <citation type="submission" date="2018-02" db="EMBL/GenBank/DDBJ databases">
        <title>Comparative genomes isolates from brazilian mangrove.</title>
        <authorList>
            <person name="Araujo J.E."/>
            <person name="Taketani R.G."/>
            <person name="Silva M.C.P."/>
            <person name="Loureco M.V."/>
            <person name="Andreote F.D."/>
        </authorList>
    </citation>
    <scope>NUCLEOTIDE SEQUENCE [LARGE SCALE GENOMIC DNA]</scope>
    <source>
        <strain evidence="1 2">NAP PRIS-MGV</strain>
    </source>
</reference>
<dbReference type="AlphaFoldDB" id="A0A2S8F9S2"/>
<dbReference type="Proteomes" id="UP000239388">
    <property type="component" value="Unassembled WGS sequence"/>
</dbReference>
<sequence length="193" mass="21970">MERAELDRIFGLDWVEIHARALKFATWRLARIGLKVTTALSKGLTAEDFVDTAIEELLDAPDRVDLEIGIQEQVQRRVRQLISNALNHNDNRRRIGDSVVALSEITVDSSQEEVVGLDEEVDRIFKLLRQHARVRKKPDFVTVIDALCDGINEPAEIAEKTGLKLKRVYDVRKVLLEIYDSVARQAKLEGEEV</sequence>
<accession>A0A2S8F9S2</accession>